<evidence type="ECO:0000313" key="4">
    <source>
        <dbReference type="Proteomes" id="UP000000707"/>
    </source>
</evidence>
<evidence type="ECO:0000256" key="2">
    <source>
        <dbReference type="SAM" id="MobiDB-lite"/>
    </source>
</evidence>
<reference evidence="3 4" key="1">
    <citation type="journal article" date="2011" name="Proc. Natl. Acad. Sci. U.S.A.">
        <title>Comparative genomics of xylose-fermenting fungi for enhanced biofuel production.</title>
        <authorList>
            <person name="Wohlbach D.J."/>
            <person name="Kuo A."/>
            <person name="Sato T.K."/>
            <person name="Potts K.M."/>
            <person name="Salamov A.A."/>
            <person name="LaButti K.M."/>
            <person name="Sun H."/>
            <person name="Clum A."/>
            <person name="Pangilinan J.L."/>
            <person name="Lindquist E.A."/>
            <person name="Lucas S."/>
            <person name="Lapidus A."/>
            <person name="Jin M."/>
            <person name="Gunawan C."/>
            <person name="Balan V."/>
            <person name="Dale B.E."/>
            <person name="Jeffries T.W."/>
            <person name="Zinkel R."/>
            <person name="Barry K.W."/>
            <person name="Grigoriev I.V."/>
            <person name="Gasch A.P."/>
        </authorList>
    </citation>
    <scope>NUCLEOTIDE SEQUENCE [LARGE SCALE GENOMIC DNA]</scope>
    <source>
        <strain evidence="4">ATCC 10573 / BCRC 21748 / CBS 615 / JCM 9827 / NBRC 10315 / NRRL Y-1498 / VKM Y-70</strain>
    </source>
</reference>
<feature type="compositionally biased region" description="Acidic residues" evidence="2">
    <location>
        <begin position="270"/>
        <end position="286"/>
    </location>
</feature>
<gene>
    <name evidence="3" type="ORF">CANTEDRAFT_133351</name>
</gene>
<dbReference type="GO" id="GO:0042393">
    <property type="term" value="F:histone binding"/>
    <property type="evidence" value="ECO:0007669"/>
    <property type="project" value="InterPro"/>
</dbReference>
<organism evidence="4">
    <name type="scientific">Candida tenuis (strain ATCC 10573 / BCRC 21748 / CBS 615 / JCM 9827 / NBRC 10315 / NRRL Y-1498 / VKM Y-70)</name>
    <name type="common">Yeast</name>
    <name type="synonym">Yamadazyma tenuis</name>
    <dbReference type="NCBI Taxonomy" id="590646"/>
    <lineage>
        <taxon>Eukaryota</taxon>
        <taxon>Fungi</taxon>
        <taxon>Dikarya</taxon>
        <taxon>Ascomycota</taxon>
        <taxon>Saccharomycotina</taxon>
        <taxon>Pichiomycetes</taxon>
        <taxon>Debaryomycetaceae</taxon>
        <taxon>Yamadazyma</taxon>
    </lineage>
</organism>
<accession>G3AYT2</accession>
<dbReference type="EMBL" id="GL996512">
    <property type="protein sequence ID" value="EGV65922.1"/>
    <property type="molecule type" value="Genomic_DNA"/>
</dbReference>
<feature type="compositionally biased region" description="Basic and acidic residues" evidence="2">
    <location>
        <begin position="247"/>
        <end position="263"/>
    </location>
</feature>
<sequence>MNLYTIMDSSEDKQRTAITIESHLTDSISLELSEDSPIESEFLQVQEGKTYRSEQEFQEEIDKLKIASNKKFLTKWEEILQKYSQIDDDVESDEIDLVTGQITIDNGHLRSLRNETKFNQHRNVWSVDYDAERDRQKAHKQEKRLNSQKNKVKEHLKAQDLFISSSSHNYRSPIRKVSPDNILLLDPSPTKKQKLSPTKTPQKLTFDVGSPSESVVSDSEDSLIELQVSKTSTPTKPAAHHPFILNDKNDLNESSEEDVHNDEGSNNQNSDEDSTEDNETASEEDPFIDKSTSLIISKRDLAFSIRPLSLSDGSSSVIGDNEDISSSPVNDEFEEEYSIVVNPQSYIKTSKNQIFTCCFHSCYYTTGNKGIFERHLLEKHRFELYIMGYPISEEEIDRTRTPKITHSMINSLGETFPLVHEVPPLPLSSDGEMFKCELFIKNGKKQCKRQFLTVNELNYHHDNYPFQCSYKTQVYVCPVLGCGFMTDEGYFHWRQHFIMLNHHTAAEPRGTVMDEEALQKVSLSSGSGSQKGSQTSLSVKQWDIHRFTSIPSSLKNNSMVMKEIDDLFNEVDDDENKISHDFESKKSREVEVKTPRLGYDNIVNTTDTLKS</sequence>
<evidence type="ECO:0000313" key="3">
    <source>
        <dbReference type="EMBL" id="EGV65922.1"/>
    </source>
</evidence>
<dbReference type="GO" id="GO:0046982">
    <property type="term" value="F:protein heterodimerization activity"/>
    <property type="evidence" value="ECO:0007669"/>
    <property type="project" value="InterPro"/>
</dbReference>
<dbReference type="OrthoDB" id="2420608at2759"/>
<proteinExistence type="predicted"/>
<feature type="coiled-coil region" evidence="1">
    <location>
        <begin position="131"/>
        <end position="158"/>
    </location>
</feature>
<protein>
    <submittedName>
        <fullName evidence="3">Uncharacterized protein</fullName>
    </submittedName>
</protein>
<feature type="region of interest" description="Disordered" evidence="2">
    <location>
        <begin position="180"/>
        <end position="288"/>
    </location>
</feature>
<name>G3AYT2_CANTC</name>
<dbReference type="HOGENOM" id="CLU_402301_0_0_1"/>
<dbReference type="AlphaFoldDB" id="G3AYT2"/>
<keyword evidence="1" id="KW-0175">Coiled coil</keyword>
<evidence type="ECO:0000256" key="1">
    <source>
        <dbReference type="SAM" id="Coils"/>
    </source>
</evidence>
<dbReference type="Pfam" id="PF10384">
    <property type="entry name" value="Scm3"/>
    <property type="match status" value="1"/>
</dbReference>
<dbReference type="Gene3D" id="1.10.20.10">
    <property type="entry name" value="Histone, subunit A"/>
    <property type="match status" value="1"/>
</dbReference>
<dbReference type="eggNOG" id="ENOG502SCHT">
    <property type="taxonomic scope" value="Eukaryota"/>
</dbReference>
<dbReference type="InterPro" id="IPR009072">
    <property type="entry name" value="Histone-fold"/>
</dbReference>
<dbReference type="GO" id="GO:0005634">
    <property type="term" value="C:nucleus"/>
    <property type="evidence" value="ECO:0007669"/>
    <property type="project" value="InterPro"/>
</dbReference>
<keyword evidence="4" id="KW-1185">Reference proteome</keyword>
<dbReference type="Proteomes" id="UP000000707">
    <property type="component" value="Unassembled WGS sequence"/>
</dbReference>
<dbReference type="InterPro" id="IPR018465">
    <property type="entry name" value="Scm3/HJURP"/>
</dbReference>